<dbReference type="UniPathway" id="UPA00988"/>
<evidence type="ECO:0000256" key="1">
    <source>
        <dbReference type="ARBA" id="ARBA00004123"/>
    </source>
</evidence>
<evidence type="ECO:0000256" key="9">
    <source>
        <dbReference type="SAM" id="MobiDB-lite"/>
    </source>
</evidence>
<comment type="pathway">
    <text evidence="3">tRNA modification; 5-methoxycarbonylmethyl-2-thiouridine-tRNA biosynthesis.</text>
</comment>
<evidence type="ECO:0000313" key="11">
    <source>
        <dbReference type="Proteomes" id="UP000193685"/>
    </source>
</evidence>
<feature type="compositionally biased region" description="Polar residues" evidence="9">
    <location>
        <begin position="129"/>
        <end position="138"/>
    </location>
</feature>
<keyword evidence="11" id="KW-1185">Reference proteome</keyword>
<dbReference type="InterPro" id="IPR027417">
    <property type="entry name" value="P-loop_NTPase"/>
</dbReference>
<evidence type="ECO:0000256" key="5">
    <source>
        <dbReference type="ARBA" id="ARBA00020265"/>
    </source>
</evidence>
<comment type="similarity">
    <text evidence="4">Belongs to the ELP4 family.</text>
</comment>
<keyword evidence="6" id="KW-0963">Cytoplasm</keyword>
<comment type="subcellular location">
    <subcellularLocation>
        <location evidence="2">Cytoplasm</location>
    </subcellularLocation>
    <subcellularLocation>
        <location evidence="1">Nucleus</location>
    </subcellularLocation>
</comment>
<dbReference type="PANTHER" id="PTHR12896">
    <property type="entry name" value="PAX6 NEIGHBOR PROTEIN PAXNEB"/>
    <property type="match status" value="1"/>
</dbReference>
<dbReference type="PANTHER" id="PTHR12896:SF1">
    <property type="entry name" value="ELONGATOR COMPLEX PROTEIN 4"/>
    <property type="match status" value="1"/>
</dbReference>
<comment type="caution">
    <text evidence="10">The sequence shown here is derived from an EMBL/GenBank/DDBJ whole genome shotgun (WGS) entry which is preliminary data.</text>
</comment>
<dbReference type="Gene3D" id="3.40.50.300">
    <property type="entry name" value="P-loop containing nucleotide triphosphate hydrolases"/>
    <property type="match status" value="1"/>
</dbReference>
<gene>
    <name evidence="10" type="ORF">BCR37DRAFT_336793</name>
</gene>
<dbReference type="OMA" id="QGMLKVH"/>
<keyword evidence="7" id="KW-0819">tRNA processing</keyword>
<name>A0A1Y2FR28_PROLT</name>
<proteinExistence type="inferred from homology"/>
<feature type="non-terminal residue" evidence="10">
    <location>
        <position position="1"/>
    </location>
</feature>
<protein>
    <recommendedName>
        <fullName evidence="5">Elongator complex protein 4</fullName>
    </recommendedName>
</protein>
<evidence type="ECO:0000256" key="8">
    <source>
        <dbReference type="ARBA" id="ARBA00023242"/>
    </source>
</evidence>
<dbReference type="EMBL" id="MCFI01000004">
    <property type="protein sequence ID" value="ORY85656.1"/>
    <property type="molecule type" value="Genomic_DNA"/>
</dbReference>
<accession>A0A1Y2FR28</accession>
<dbReference type="Pfam" id="PF05625">
    <property type="entry name" value="PAXNEB"/>
    <property type="match status" value="1"/>
</dbReference>
<dbReference type="GO" id="GO:0033588">
    <property type="term" value="C:elongator holoenzyme complex"/>
    <property type="evidence" value="ECO:0007669"/>
    <property type="project" value="InterPro"/>
</dbReference>
<dbReference type="InterPro" id="IPR008728">
    <property type="entry name" value="Elongator_complex_protein_4"/>
</dbReference>
<dbReference type="GO" id="GO:0008023">
    <property type="term" value="C:transcription elongation factor complex"/>
    <property type="evidence" value="ECO:0007669"/>
    <property type="project" value="TreeGrafter"/>
</dbReference>
<keyword evidence="8" id="KW-0539">Nucleus</keyword>
<evidence type="ECO:0000313" key="10">
    <source>
        <dbReference type="EMBL" id="ORY85656.1"/>
    </source>
</evidence>
<dbReference type="RefSeq" id="XP_040727138.1">
    <property type="nucleotide sequence ID" value="XM_040867239.1"/>
</dbReference>
<evidence type="ECO:0000256" key="4">
    <source>
        <dbReference type="ARBA" id="ARBA00007573"/>
    </source>
</evidence>
<dbReference type="GO" id="GO:0005737">
    <property type="term" value="C:cytoplasm"/>
    <property type="evidence" value="ECO:0007669"/>
    <property type="project" value="UniProtKB-SubCell"/>
</dbReference>
<organism evidence="10 11">
    <name type="scientific">Protomyces lactucae-debilis</name>
    <dbReference type="NCBI Taxonomy" id="2754530"/>
    <lineage>
        <taxon>Eukaryota</taxon>
        <taxon>Fungi</taxon>
        <taxon>Dikarya</taxon>
        <taxon>Ascomycota</taxon>
        <taxon>Taphrinomycotina</taxon>
        <taxon>Taphrinomycetes</taxon>
        <taxon>Taphrinales</taxon>
        <taxon>Protomycetaceae</taxon>
        <taxon>Protomyces</taxon>
    </lineage>
</organism>
<evidence type="ECO:0000256" key="2">
    <source>
        <dbReference type="ARBA" id="ARBA00004496"/>
    </source>
</evidence>
<feature type="non-terminal residue" evidence="10">
    <location>
        <position position="343"/>
    </location>
</feature>
<dbReference type="CDD" id="cd19494">
    <property type="entry name" value="Elp4"/>
    <property type="match status" value="1"/>
</dbReference>
<sequence length="343" mass="36876">GIRPSAANGAPVTSTGCPSLDAVLSGHGGLPTGSLFFIEESGTTDFASVLLRYFAAEGLLQGHTVWLGGGLPESWFRSLPLVTDKSSSTESSASSRNAASSAAEQERMKIAWRYQSLPDFGSGVRERPPTTSQETQPGSAKDLYCHAYDLTKRLTLAPEMQYTVSPSCAPSSATGSADPFAPLLASLIQTLTETTGFIRAVIPFLLSPALYPPGASQPRHFIRFLNNLRLVCRQYPHRIAIMATLPLDLYPRNTSMTTWAEILSDGVLELTPLPSPTSDVTALETSSMSMAGDPTGPQGLLKLIKIPQLERWSAGSEVDLAFKVTRKRFSIEAWSLPALGEEE</sequence>
<dbReference type="AlphaFoldDB" id="A0A1Y2FR28"/>
<evidence type="ECO:0000256" key="3">
    <source>
        <dbReference type="ARBA" id="ARBA00005043"/>
    </source>
</evidence>
<feature type="region of interest" description="Disordered" evidence="9">
    <location>
        <begin position="119"/>
        <end position="139"/>
    </location>
</feature>
<reference evidence="10 11" key="1">
    <citation type="submission" date="2016-07" db="EMBL/GenBank/DDBJ databases">
        <title>Pervasive Adenine N6-methylation of Active Genes in Fungi.</title>
        <authorList>
            <consortium name="DOE Joint Genome Institute"/>
            <person name="Mondo S.J."/>
            <person name="Dannebaum R.O."/>
            <person name="Kuo R.C."/>
            <person name="Labutti K."/>
            <person name="Haridas S."/>
            <person name="Kuo A."/>
            <person name="Salamov A."/>
            <person name="Ahrendt S.R."/>
            <person name="Lipzen A."/>
            <person name="Sullivan W."/>
            <person name="Andreopoulos W.B."/>
            <person name="Clum A."/>
            <person name="Lindquist E."/>
            <person name="Daum C."/>
            <person name="Ramamoorthy G.K."/>
            <person name="Gryganskyi A."/>
            <person name="Culley D."/>
            <person name="Magnuson J.K."/>
            <person name="James T.Y."/>
            <person name="O'Malley M.A."/>
            <person name="Stajich J.E."/>
            <person name="Spatafora J.W."/>
            <person name="Visel A."/>
            <person name="Grigoriev I.V."/>
        </authorList>
    </citation>
    <scope>NUCLEOTIDE SEQUENCE [LARGE SCALE GENOMIC DNA]</scope>
    <source>
        <strain evidence="10 11">12-1054</strain>
    </source>
</reference>
<evidence type="ECO:0000256" key="6">
    <source>
        <dbReference type="ARBA" id="ARBA00022490"/>
    </source>
</evidence>
<dbReference type="STRING" id="56484.A0A1Y2FR28"/>
<dbReference type="OrthoDB" id="289162at2759"/>
<evidence type="ECO:0000256" key="7">
    <source>
        <dbReference type="ARBA" id="ARBA00022694"/>
    </source>
</evidence>
<dbReference type="Proteomes" id="UP000193685">
    <property type="component" value="Unassembled WGS sequence"/>
</dbReference>
<dbReference type="GeneID" id="63783838"/>
<dbReference type="GO" id="GO:0002098">
    <property type="term" value="P:tRNA wobble uridine modification"/>
    <property type="evidence" value="ECO:0007669"/>
    <property type="project" value="InterPro"/>
</dbReference>